<evidence type="ECO:0000256" key="13">
    <source>
        <dbReference type="ARBA" id="ARBA00023136"/>
    </source>
</evidence>
<dbReference type="InterPro" id="IPR023346">
    <property type="entry name" value="Lysozyme-like_dom_sf"/>
</dbReference>
<evidence type="ECO:0000256" key="5">
    <source>
        <dbReference type="ARBA" id="ARBA00022475"/>
    </source>
</evidence>
<dbReference type="GO" id="GO:0009252">
    <property type="term" value="P:peptidoglycan biosynthetic process"/>
    <property type="evidence" value="ECO:0007669"/>
    <property type="project" value="UniProtKB-KW"/>
</dbReference>
<organism evidence="21 22">
    <name type="scientific">Putridiphycobacter roseus</name>
    <dbReference type="NCBI Taxonomy" id="2219161"/>
    <lineage>
        <taxon>Bacteria</taxon>
        <taxon>Pseudomonadati</taxon>
        <taxon>Bacteroidota</taxon>
        <taxon>Flavobacteriia</taxon>
        <taxon>Flavobacteriales</taxon>
        <taxon>Crocinitomicaceae</taxon>
        <taxon>Putridiphycobacter</taxon>
    </lineage>
</organism>
<dbReference type="GO" id="GO:0071555">
    <property type="term" value="P:cell wall organization"/>
    <property type="evidence" value="ECO:0007669"/>
    <property type="project" value="UniProtKB-KW"/>
</dbReference>
<evidence type="ECO:0000259" key="19">
    <source>
        <dbReference type="Pfam" id="PF00905"/>
    </source>
</evidence>
<keyword evidence="22" id="KW-1185">Reference proteome</keyword>
<dbReference type="Proteomes" id="UP000249248">
    <property type="component" value="Unassembled WGS sequence"/>
</dbReference>
<dbReference type="AlphaFoldDB" id="A0A2W1MWG7"/>
<dbReference type="GO" id="GO:0008360">
    <property type="term" value="P:regulation of cell shape"/>
    <property type="evidence" value="ECO:0007669"/>
    <property type="project" value="UniProtKB-KW"/>
</dbReference>
<comment type="catalytic activity">
    <reaction evidence="16">
        <text>Preferential cleavage: (Ac)2-L-Lys-D-Ala-|-D-Ala. Also transpeptidation of peptidyl-alanyl moieties that are N-acyl substituents of D-alanine.</text>
        <dbReference type="EC" id="3.4.16.4"/>
    </reaction>
</comment>
<evidence type="ECO:0000256" key="16">
    <source>
        <dbReference type="ARBA" id="ARBA00034000"/>
    </source>
</evidence>
<keyword evidence="7" id="KW-0645">Protease</keyword>
<comment type="similarity">
    <text evidence="4">In the N-terminal section; belongs to the glycosyltransferase 51 family.</text>
</comment>
<dbReference type="SUPFAM" id="SSF56601">
    <property type="entry name" value="beta-lactamase/transpeptidase-like"/>
    <property type="match status" value="1"/>
</dbReference>
<evidence type="ECO:0000256" key="15">
    <source>
        <dbReference type="ARBA" id="ARBA00023316"/>
    </source>
</evidence>
<keyword evidence="5" id="KW-1003">Cell membrane</keyword>
<keyword evidence="14" id="KW-0511">Multifunctional enzyme</keyword>
<evidence type="ECO:0000256" key="6">
    <source>
        <dbReference type="ARBA" id="ARBA00022645"/>
    </source>
</evidence>
<dbReference type="InterPro" id="IPR001460">
    <property type="entry name" value="PCN-bd_Tpept"/>
</dbReference>
<feature type="domain" description="Penicillin-binding protein transpeptidase" evidence="19">
    <location>
        <begin position="417"/>
        <end position="678"/>
    </location>
</feature>
<comment type="subcellular location">
    <subcellularLocation>
        <location evidence="1">Cell membrane</location>
    </subcellularLocation>
</comment>
<dbReference type="InterPro" id="IPR050396">
    <property type="entry name" value="Glycosyltr_51/Transpeptidase"/>
</dbReference>
<evidence type="ECO:0000256" key="4">
    <source>
        <dbReference type="ARBA" id="ARBA00007739"/>
    </source>
</evidence>
<dbReference type="GO" id="GO:0005886">
    <property type="term" value="C:plasma membrane"/>
    <property type="evidence" value="ECO:0007669"/>
    <property type="project" value="UniProtKB-SubCell"/>
</dbReference>
<sequence length="754" mass="84117">MLERSKSNIPAYEELSSPPDKQASIILSEDKVEMGRFWSVNRKSISYKAISQNVISALVATEDKRYYDHAGVDSEGLGRALGAALIGKNKGGASTITQQLAKLLYTMNDTVNGGLASSKFGRLKQKFGENVLAVRLEKAYTKEEIITMYLNNFDFLNNAVGIETAAHVYFNKKPIDLKIEEAAMLVGMCKNPSIFNPLRHPDTTKHRRNVVLNQWRKDADNEFLAVSISQAQYDSIKTLPLGISYQKVDHKEGLAPHFKEVLRAELQNKFKEKNPDGSFVYAKQDGSPYNIYRDGLRIYTTINSKMQTYAEAAVQKHLATRLQNEFDKSNKRNKNPPFANDRENTPEAIARIMNRAMKRSDRYRQMKRGGKSESEIKKAFNTPIEMNLFAYTGNFDTIMSPLDSIRYYKGFLQASLMSMDPKTGFVKAWVGGPNFNYFALDHVKRTKRQVGSTIKPFVYAAAMGIGVIDPCKTYADISYGIDVPVSPTRTKSWNPATGTKNTGELIPAKCGLAGSLNNITVAVMREMGATAGPQTMNKLLKQVGIDLLEQDVVPAMCLGPMSLSLYDMVGAQSTFANKGIYIKPVYVMRVEDKNGNVLIDLEYEMHEAMPEELAYSMLGMMKGAVNGAANPYQNGKVYATSSSLRSSQPWGGIKAPTAGKTGTTNSAADGWFMGLTPDLVTGVWVGADDKQIHFRSYPWGQGARMALPIYGYYMQEVYKDKKLKISTSDFERPRNYNDDIFRCKNEDTNIDGLF</sequence>
<evidence type="ECO:0000313" key="22">
    <source>
        <dbReference type="Proteomes" id="UP000249248"/>
    </source>
</evidence>
<dbReference type="EMBL" id="QKSB01000010">
    <property type="protein sequence ID" value="PZE16207.1"/>
    <property type="molecule type" value="Genomic_DNA"/>
</dbReference>
<dbReference type="GO" id="GO:0008658">
    <property type="term" value="F:penicillin binding"/>
    <property type="evidence" value="ECO:0007669"/>
    <property type="project" value="InterPro"/>
</dbReference>
<evidence type="ECO:0000313" key="21">
    <source>
        <dbReference type="EMBL" id="PZE16207.1"/>
    </source>
</evidence>
<dbReference type="GO" id="GO:0006508">
    <property type="term" value="P:proteolysis"/>
    <property type="evidence" value="ECO:0007669"/>
    <property type="project" value="UniProtKB-KW"/>
</dbReference>
<evidence type="ECO:0000256" key="3">
    <source>
        <dbReference type="ARBA" id="ARBA00007090"/>
    </source>
</evidence>
<dbReference type="Gene3D" id="3.40.710.10">
    <property type="entry name" value="DD-peptidase/beta-lactamase superfamily"/>
    <property type="match status" value="1"/>
</dbReference>
<comment type="pathway">
    <text evidence="2">Cell wall biogenesis; peptidoglycan biosynthesis.</text>
</comment>
<dbReference type="PANTHER" id="PTHR32282">
    <property type="entry name" value="BINDING PROTEIN TRANSPEPTIDASE, PUTATIVE-RELATED"/>
    <property type="match status" value="1"/>
</dbReference>
<feature type="domain" description="Glycosyl transferase family 51" evidence="20">
    <location>
        <begin position="39"/>
        <end position="214"/>
    </location>
</feature>
<evidence type="ECO:0000256" key="10">
    <source>
        <dbReference type="ARBA" id="ARBA00022801"/>
    </source>
</evidence>
<dbReference type="InterPro" id="IPR001264">
    <property type="entry name" value="Glyco_trans_51"/>
</dbReference>
<feature type="region of interest" description="Disordered" evidence="18">
    <location>
        <begin position="325"/>
        <end position="345"/>
    </location>
</feature>
<evidence type="ECO:0000256" key="7">
    <source>
        <dbReference type="ARBA" id="ARBA00022670"/>
    </source>
</evidence>
<evidence type="ECO:0000256" key="9">
    <source>
        <dbReference type="ARBA" id="ARBA00022679"/>
    </source>
</evidence>
<dbReference type="GO" id="GO:0030288">
    <property type="term" value="C:outer membrane-bounded periplasmic space"/>
    <property type="evidence" value="ECO:0007669"/>
    <property type="project" value="TreeGrafter"/>
</dbReference>
<name>A0A2W1MWG7_9FLAO</name>
<evidence type="ECO:0000256" key="2">
    <source>
        <dbReference type="ARBA" id="ARBA00004752"/>
    </source>
</evidence>
<accession>A0A2W1MWG7</accession>
<dbReference type="PANTHER" id="PTHR32282:SF11">
    <property type="entry name" value="PENICILLIN-BINDING PROTEIN 1B"/>
    <property type="match status" value="1"/>
</dbReference>
<dbReference type="SUPFAM" id="SSF53955">
    <property type="entry name" value="Lysozyme-like"/>
    <property type="match status" value="1"/>
</dbReference>
<comment type="catalytic activity">
    <reaction evidence="17">
        <text>[GlcNAc-(1-&gt;4)-Mur2Ac(oyl-L-Ala-gamma-D-Glu-L-Lys-D-Ala-D-Ala)](n)-di-trans,octa-cis-undecaprenyl diphosphate + beta-D-GlcNAc-(1-&gt;4)-Mur2Ac(oyl-L-Ala-gamma-D-Glu-L-Lys-D-Ala-D-Ala)-di-trans,octa-cis-undecaprenyl diphosphate = [GlcNAc-(1-&gt;4)-Mur2Ac(oyl-L-Ala-gamma-D-Glu-L-Lys-D-Ala-D-Ala)](n+1)-di-trans,octa-cis-undecaprenyl diphosphate + di-trans,octa-cis-undecaprenyl diphosphate + H(+)</text>
        <dbReference type="Rhea" id="RHEA:23708"/>
        <dbReference type="Rhea" id="RHEA-COMP:9602"/>
        <dbReference type="Rhea" id="RHEA-COMP:9603"/>
        <dbReference type="ChEBI" id="CHEBI:15378"/>
        <dbReference type="ChEBI" id="CHEBI:58405"/>
        <dbReference type="ChEBI" id="CHEBI:60033"/>
        <dbReference type="ChEBI" id="CHEBI:78435"/>
        <dbReference type="EC" id="2.4.99.28"/>
    </reaction>
</comment>
<comment type="similarity">
    <text evidence="3">In the C-terminal section; belongs to the transpeptidase family.</text>
</comment>
<keyword evidence="13" id="KW-0472">Membrane</keyword>
<keyword evidence="6" id="KW-0121">Carboxypeptidase</keyword>
<evidence type="ECO:0000256" key="18">
    <source>
        <dbReference type="SAM" id="MobiDB-lite"/>
    </source>
</evidence>
<evidence type="ECO:0000256" key="11">
    <source>
        <dbReference type="ARBA" id="ARBA00022960"/>
    </source>
</evidence>
<dbReference type="Gene3D" id="1.10.3810.10">
    <property type="entry name" value="Biosynthetic peptidoglycan transglycosylase-like"/>
    <property type="match status" value="1"/>
</dbReference>
<keyword evidence="15" id="KW-0961">Cell wall biogenesis/degradation</keyword>
<keyword evidence="12" id="KW-0573">Peptidoglycan synthesis</keyword>
<evidence type="ECO:0000259" key="20">
    <source>
        <dbReference type="Pfam" id="PF00912"/>
    </source>
</evidence>
<evidence type="ECO:0000256" key="12">
    <source>
        <dbReference type="ARBA" id="ARBA00022984"/>
    </source>
</evidence>
<dbReference type="Pfam" id="PF00912">
    <property type="entry name" value="Transgly"/>
    <property type="match status" value="1"/>
</dbReference>
<evidence type="ECO:0000256" key="8">
    <source>
        <dbReference type="ARBA" id="ARBA00022676"/>
    </source>
</evidence>
<reference evidence="21 22" key="1">
    <citation type="submission" date="2018-06" db="EMBL/GenBank/DDBJ databases">
        <title>The draft genome sequence of Crocinitomix sp. SM1701.</title>
        <authorList>
            <person name="Zhang X."/>
        </authorList>
    </citation>
    <scope>NUCLEOTIDE SEQUENCE [LARGE SCALE GENOMIC DNA]</scope>
    <source>
        <strain evidence="21 22">SM1701</strain>
    </source>
</reference>
<dbReference type="InterPro" id="IPR036950">
    <property type="entry name" value="PBP_transglycosylase"/>
</dbReference>
<evidence type="ECO:0000256" key="1">
    <source>
        <dbReference type="ARBA" id="ARBA00004236"/>
    </source>
</evidence>
<gene>
    <name evidence="21" type="ORF">DNU06_13850</name>
</gene>
<evidence type="ECO:0000256" key="14">
    <source>
        <dbReference type="ARBA" id="ARBA00023268"/>
    </source>
</evidence>
<dbReference type="Pfam" id="PF00905">
    <property type="entry name" value="Transpeptidase"/>
    <property type="match status" value="1"/>
</dbReference>
<dbReference type="InterPro" id="IPR012338">
    <property type="entry name" value="Beta-lactam/transpept-like"/>
</dbReference>
<dbReference type="GO" id="GO:0008955">
    <property type="term" value="F:peptidoglycan glycosyltransferase activity"/>
    <property type="evidence" value="ECO:0007669"/>
    <property type="project" value="UniProtKB-EC"/>
</dbReference>
<keyword evidence="8" id="KW-0328">Glycosyltransferase</keyword>
<keyword evidence="11" id="KW-0133">Cell shape</keyword>
<protein>
    <submittedName>
        <fullName evidence="21">Penicillin-binding protein</fullName>
    </submittedName>
</protein>
<keyword evidence="10" id="KW-0378">Hydrolase</keyword>
<evidence type="ECO:0000256" key="17">
    <source>
        <dbReference type="ARBA" id="ARBA00049902"/>
    </source>
</evidence>
<keyword evidence="9" id="KW-0808">Transferase</keyword>
<proteinExistence type="inferred from homology"/>
<comment type="caution">
    <text evidence="21">The sequence shown here is derived from an EMBL/GenBank/DDBJ whole genome shotgun (WGS) entry which is preliminary data.</text>
</comment>
<dbReference type="GO" id="GO:0009002">
    <property type="term" value="F:serine-type D-Ala-D-Ala carboxypeptidase activity"/>
    <property type="evidence" value="ECO:0007669"/>
    <property type="project" value="UniProtKB-EC"/>
</dbReference>